<sequence>MAERRDFGTIRRLPSGRYQATYIGPDLGRHKAPSTFEKRDLAVVWLRNEQRMIEDAVADELRWVSPEERLAASRRKAEPKVRFGEYGAKWIVERRNSKGEPLRALTRKDYELVLAKYLVPTFGDRPIDQITRADVRTWHTKVGTAAPRTRAKAYGLLRAIMNTAVDDELIAASPVHIRGAGAQAIKRKVEPATPAEIELMADAMPPRLRASVIISAWCALRYGELAELRRKDIDVKRQLIRVRRAVTFPPGGPVVGPPKSDAGVRDVSIPPHIWPVVEEHLKEYVRPTPDALLFPSEGRGHIWHSGMNNYFSKARTAAGREDLKWHDLRHTGATLAAQVGATTAELQARLGHSTSVAAQLYQHAAKDRDRHIAERLSRLVDGT</sequence>
<gene>
    <name evidence="7" type="ORF">MPLG2_0215</name>
</gene>
<dbReference type="PANTHER" id="PTHR30349">
    <property type="entry name" value="PHAGE INTEGRASE-RELATED"/>
    <property type="match status" value="1"/>
</dbReference>
<feature type="domain" description="Tyr recombinase" evidence="5">
    <location>
        <begin position="187"/>
        <end position="374"/>
    </location>
</feature>
<dbReference type="GO" id="GO:0015074">
    <property type="term" value="P:DNA integration"/>
    <property type="evidence" value="ECO:0007669"/>
    <property type="project" value="InterPro"/>
</dbReference>
<dbReference type="EMBL" id="LT985188">
    <property type="protein sequence ID" value="SPD85251.1"/>
    <property type="molecule type" value="Genomic_DNA"/>
</dbReference>
<dbReference type="InterPro" id="IPR050090">
    <property type="entry name" value="Tyrosine_recombinase_XerCD"/>
</dbReference>
<dbReference type="OrthoDB" id="1822491at2"/>
<feature type="domain" description="Core-binding (CB)" evidence="6">
    <location>
        <begin position="96"/>
        <end position="165"/>
    </location>
</feature>
<dbReference type="CDD" id="cd01189">
    <property type="entry name" value="INT_ICEBs1_C_like"/>
    <property type="match status" value="1"/>
</dbReference>
<dbReference type="GO" id="GO:0003677">
    <property type="term" value="F:DNA binding"/>
    <property type="evidence" value="ECO:0007669"/>
    <property type="project" value="UniProtKB-UniRule"/>
</dbReference>
<dbReference type="Proteomes" id="UP000238164">
    <property type="component" value="Chromosome 1"/>
</dbReference>
<reference evidence="7 8" key="1">
    <citation type="submission" date="2018-02" db="EMBL/GenBank/DDBJ databases">
        <authorList>
            <person name="Cohen D.B."/>
            <person name="Kent A.D."/>
        </authorList>
    </citation>
    <scope>NUCLEOTIDE SEQUENCE [LARGE SCALE GENOMIC DNA]</scope>
    <source>
        <strain evidence="7">1</strain>
    </source>
</reference>
<proteinExistence type="inferred from homology"/>
<dbReference type="SUPFAM" id="SSF56349">
    <property type="entry name" value="DNA breaking-rejoining enzymes"/>
    <property type="match status" value="1"/>
</dbReference>
<evidence type="ECO:0000313" key="7">
    <source>
        <dbReference type="EMBL" id="SPD85251.1"/>
    </source>
</evidence>
<dbReference type="PANTHER" id="PTHR30349:SF64">
    <property type="entry name" value="PROPHAGE INTEGRASE INTD-RELATED"/>
    <property type="match status" value="1"/>
</dbReference>
<dbReference type="Pfam" id="PF26003">
    <property type="entry name" value="Integrase_N_phage"/>
    <property type="match status" value="1"/>
</dbReference>
<keyword evidence="3" id="KW-0233">DNA recombination</keyword>
<accession>A0A2N9JAR3</accession>
<dbReference type="InterPro" id="IPR010998">
    <property type="entry name" value="Integrase_recombinase_N"/>
</dbReference>
<evidence type="ECO:0000256" key="3">
    <source>
        <dbReference type="ARBA" id="ARBA00023172"/>
    </source>
</evidence>
<dbReference type="KEGG" id="mgg:MPLG2_0215"/>
<dbReference type="InterPro" id="IPR011010">
    <property type="entry name" value="DNA_brk_join_enz"/>
</dbReference>
<evidence type="ECO:0000256" key="4">
    <source>
        <dbReference type="PROSITE-ProRule" id="PRU01248"/>
    </source>
</evidence>
<dbReference type="Pfam" id="PF00589">
    <property type="entry name" value="Phage_integrase"/>
    <property type="match status" value="1"/>
</dbReference>
<evidence type="ECO:0000256" key="2">
    <source>
        <dbReference type="ARBA" id="ARBA00023125"/>
    </source>
</evidence>
<keyword evidence="2 4" id="KW-0238">DNA-binding</keyword>
<evidence type="ECO:0000259" key="6">
    <source>
        <dbReference type="PROSITE" id="PS51900"/>
    </source>
</evidence>
<dbReference type="AlphaFoldDB" id="A0A2N9JAR3"/>
<dbReference type="Gene3D" id="1.10.443.10">
    <property type="entry name" value="Intergrase catalytic core"/>
    <property type="match status" value="1"/>
</dbReference>
<dbReference type="InterPro" id="IPR044068">
    <property type="entry name" value="CB"/>
</dbReference>
<dbReference type="InterPro" id="IPR002104">
    <property type="entry name" value="Integrase_catalytic"/>
</dbReference>
<evidence type="ECO:0000313" key="8">
    <source>
        <dbReference type="Proteomes" id="UP000238164"/>
    </source>
</evidence>
<protein>
    <submittedName>
        <fullName evidence="7">Putative prophage phiRv2 integrase</fullName>
    </submittedName>
</protein>
<comment type="similarity">
    <text evidence="1">Belongs to the 'phage' integrase family.</text>
</comment>
<evidence type="ECO:0000259" key="5">
    <source>
        <dbReference type="PROSITE" id="PS51898"/>
    </source>
</evidence>
<keyword evidence="8" id="KW-1185">Reference proteome</keyword>
<name>A0A2N9JAR3_9ACTN</name>
<organism evidence="7 8">
    <name type="scientific">Micropruina glycogenica</name>
    <dbReference type="NCBI Taxonomy" id="75385"/>
    <lineage>
        <taxon>Bacteria</taxon>
        <taxon>Bacillati</taxon>
        <taxon>Actinomycetota</taxon>
        <taxon>Actinomycetes</taxon>
        <taxon>Propionibacteriales</taxon>
        <taxon>Nocardioidaceae</taxon>
        <taxon>Micropruina</taxon>
    </lineage>
</organism>
<dbReference type="Gene3D" id="1.10.150.130">
    <property type="match status" value="1"/>
</dbReference>
<evidence type="ECO:0000256" key="1">
    <source>
        <dbReference type="ARBA" id="ARBA00008857"/>
    </source>
</evidence>
<dbReference type="InterPro" id="IPR013762">
    <property type="entry name" value="Integrase-like_cat_sf"/>
</dbReference>
<dbReference type="PROSITE" id="PS51898">
    <property type="entry name" value="TYR_RECOMBINASE"/>
    <property type="match status" value="1"/>
</dbReference>
<dbReference type="GO" id="GO:0006310">
    <property type="term" value="P:DNA recombination"/>
    <property type="evidence" value="ECO:0007669"/>
    <property type="project" value="UniProtKB-KW"/>
</dbReference>
<dbReference type="InterPro" id="IPR058717">
    <property type="entry name" value="Phage_L5_Integrase_N"/>
</dbReference>
<dbReference type="PROSITE" id="PS51900">
    <property type="entry name" value="CB"/>
    <property type="match status" value="1"/>
</dbReference>